<comment type="caution">
    <text evidence="2">The sequence shown here is derived from an EMBL/GenBank/DDBJ whole genome shotgun (WGS) entry which is preliminary data.</text>
</comment>
<keyword evidence="3" id="KW-1185">Reference proteome</keyword>
<dbReference type="EMBL" id="CAJVPV010001121">
    <property type="protein sequence ID" value="CAG8487156.1"/>
    <property type="molecule type" value="Genomic_DNA"/>
</dbReference>
<dbReference type="AlphaFoldDB" id="A0A9N8WHS9"/>
<sequence>MANNQKLSQLSGSPSQNHSQSTIFSSQYFLDVTATPLLTQEQIPITPQQIITTASLLTPQQDSAPIALETTPPTTLQQVYAPEEQEATFYNGYDYPFNLKDSETIPFNFYK</sequence>
<name>A0A9N8WHS9_9GLOM</name>
<evidence type="ECO:0000313" key="3">
    <source>
        <dbReference type="Proteomes" id="UP000789342"/>
    </source>
</evidence>
<organism evidence="2 3">
    <name type="scientific">Acaulospora morrowiae</name>
    <dbReference type="NCBI Taxonomy" id="94023"/>
    <lineage>
        <taxon>Eukaryota</taxon>
        <taxon>Fungi</taxon>
        <taxon>Fungi incertae sedis</taxon>
        <taxon>Mucoromycota</taxon>
        <taxon>Glomeromycotina</taxon>
        <taxon>Glomeromycetes</taxon>
        <taxon>Diversisporales</taxon>
        <taxon>Acaulosporaceae</taxon>
        <taxon>Acaulospora</taxon>
    </lineage>
</organism>
<feature type="non-terminal residue" evidence="2">
    <location>
        <position position="111"/>
    </location>
</feature>
<gene>
    <name evidence="2" type="ORF">AMORRO_LOCUS2600</name>
</gene>
<proteinExistence type="predicted"/>
<reference evidence="2" key="1">
    <citation type="submission" date="2021-06" db="EMBL/GenBank/DDBJ databases">
        <authorList>
            <person name="Kallberg Y."/>
            <person name="Tangrot J."/>
            <person name="Rosling A."/>
        </authorList>
    </citation>
    <scope>NUCLEOTIDE SEQUENCE</scope>
    <source>
        <strain evidence="2">CL551</strain>
    </source>
</reference>
<accession>A0A9N8WHS9</accession>
<evidence type="ECO:0000256" key="1">
    <source>
        <dbReference type="SAM" id="MobiDB-lite"/>
    </source>
</evidence>
<protein>
    <submittedName>
        <fullName evidence="2">12322_t:CDS:1</fullName>
    </submittedName>
</protein>
<evidence type="ECO:0000313" key="2">
    <source>
        <dbReference type="EMBL" id="CAG8487156.1"/>
    </source>
</evidence>
<feature type="region of interest" description="Disordered" evidence="1">
    <location>
        <begin position="1"/>
        <end position="20"/>
    </location>
</feature>
<dbReference type="Proteomes" id="UP000789342">
    <property type="component" value="Unassembled WGS sequence"/>
</dbReference>